<dbReference type="Proteomes" id="UP000271889">
    <property type="component" value="Unassembled WGS sequence"/>
</dbReference>
<reference evidence="1 2" key="1">
    <citation type="submission" date="2018-11" db="EMBL/GenBank/DDBJ databases">
        <authorList>
            <consortium name="Pathogen Informatics"/>
        </authorList>
    </citation>
    <scope>NUCLEOTIDE SEQUENCE [LARGE SCALE GENOMIC DNA]</scope>
</reference>
<dbReference type="OrthoDB" id="506498at2759"/>
<proteinExistence type="predicted"/>
<dbReference type="InterPro" id="IPR029063">
    <property type="entry name" value="SAM-dependent_MTases_sf"/>
</dbReference>
<dbReference type="AlphaFoldDB" id="A0A3P6S6H2"/>
<gene>
    <name evidence="1" type="ORF">CGOC_LOCUS5495</name>
</gene>
<name>A0A3P6S6H2_CYLGO</name>
<keyword evidence="2" id="KW-1185">Reference proteome</keyword>
<dbReference type="EMBL" id="UYRV01016761">
    <property type="protein sequence ID" value="VDK62435.1"/>
    <property type="molecule type" value="Genomic_DNA"/>
</dbReference>
<protein>
    <submittedName>
        <fullName evidence="1">Uncharacterized protein</fullName>
    </submittedName>
</protein>
<dbReference type="PANTHER" id="PTHR45581:SF3">
    <property type="entry name" value="METHYLTRANSFERASE DOMAIN-CONTAINING PROTEIN"/>
    <property type="match status" value="1"/>
</dbReference>
<dbReference type="SUPFAM" id="SSF53335">
    <property type="entry name" value="S-adenosyl-L-methionine-dependent methyltransferases"/>
    <property type="match status" value="1"/>
</dbReference>
<sequence>MLFHIFDAVHPNVLFRKDNGETYDNLAFMQMDGRKLSGDWTDKFDLVIIFDACHDQTRPDLVGKHIVFILA</sequence>
<accession>A0A3P6S6H2</accession>
<evidence type="ECO:0000313" key="1">
    <source>
        <dbReference type="EMBL" id="VDK62435.1"/>
    </source>
</evidence>
<evidence type="ECO:0000313" key="2">
    <source>
        <dbReference type="Proteomes" id="UP000271889"/>
    </source>
</evidence>
<dbReference type="PANTHER" id="PTHR45581">
    <property type="entry name" value="PROTEIN CBG10435"/>
    <property type="match status" value="1"/>
</dbReference>
<organism evidence="1 2">
    <name type="scientific">Cylicostephanus goldi</name>
    <name type="common">Nematode worm</name>
    <dbReference type="NCBI Taxonomy" id="71465"/>
    <lineage>
        <taxon>Eukaryota</taxon>
        <taxon>Metazoa</taxon>
        <taxon>Ecdysozoa</taxon>
        <taxon>Nematoda</taxon>
        <taxon>Chromadorea</taxon>
        <taxon>Rhabditida</taxon>
        <taxon>Rhabditina</taxon>
        <taxon>Rhabditomorpha</taxon>
        <taxon>Strongyloidea</taxon>
        <taxon>Strongylidae</taxon>
        <taxon>Cylicostephanus</taxon>
    </lineage>
</organism>